<name>A2DQF2_TRIV3</name>
<reference evidence="1" key="2">
    <citation type="journal article" date="2007" name="Science">
        <title>Draft genome sequence of the sexually transmitted pathogen Trichomonas vaginalis.</title>
        <authorList>
            <person name="Carlton J.M."/>
            <person name="Hirt R.P."/>
            <person name="Silva J.C."/>
            <person name="Delcher A.L."/>
            <person name="Schatz M."/>
            <person name="Zhao Q."/>
            <person name="Wortman J.R."/>
            <person name="Bidwell S.L."/>
            <person name="Alsmark U.C.M."/>
            <person name="Besteiro S."/>
            <person name="Sicheritz-Ponten T."/>
            <person name="Noel C.J."/>
            <person name="Dacks J.B."/>
            <person name="Foster P.G."/>
            <person name="Simillion C."/>
            <person name="Van de Peer Y."/>
            <person name="Miranda-Saavedra D."/>
            <person name="Barton G.J."/>
            <person name="Westrop G.D."/>
            <person name="Mueller S."/>
            <person name="Dessi D."/>
            <person name="Fiori P.L."/>
            <person name="Ren Q."/>
            <person name="Paulsen I."/>
            <person name="Zhang H."/>
            <person name="Bastida-Corcuera F.D."/>
            <person name="Simoes-Barbosa A."/>
            <person name="Brown M.T."/>
            <person name="Hayes R.D."/>
            <person name="Mukherjee M."/>
            <person name="Okumura C.Y."/>
            <person name="Schneider R."/>
            <person name="Smith A.J."/>
            <person name="Vanacova S."/>
            <person name="Villalvazo M."/>
            <person name="Haas B.J."/>
            <person name="Pertea M."/>
            <person name="Feldblyum T.V."/>
            <person name="Utterback T.R."/>
            <person name="Shu C.L."/>
            <person name="Osoegawa K."/>
            <person name="de Jong P.J."/>
            <person name="Hrdy I."/>
            <person name="Horvathova L."/>
            <person name="Zubacova Z."/>
            <person name="Dolezal P."/>
            <person name="Malik S.B."/>
            <person name="Logsdon J.M. Jr."/>
            <person name="Henze K."/>
            <person name="Gupta A."/>
            <person name="Wang C.C."/>
            <person name="Dunne R.L."/>
            <person name="Upcroft J.A."/>
            <person name="Upcroft P."/>
            <person name="White O."/>
            <person name="Salzberg S.L."/>
            <person name="Tang P."/>
            <person name="Chiu C.-H."/>
            <person name="Lee Y.-S."/>
            <person name="Embley T.M."/>
            <person name="Coombs G.H."/>
            <person name="Mottram J.C."/>
            <person name="Tachezy J."/>
            <person name="Fraser-Liggett C.M."/>
            <person name="Johnson P.J."/>
        </authorList>
    </citation>
    <scope>NUCLEOTIDE SEQUENCE [LARGE SCALE GENOMIC DNA]</scope>
    <source>
        <strain evidence="1">G3</strain>
    </source>
</reference>
<evidence type="ECO:0000313" key="2">
    <source>
        <dbReference type="Proteomes" id="UP000001542"/>
    </source>
</evidence>
<organism evidence="1 2">
    <name type="scientific">Trichomonas vaginalis (strain ATCC PRA-98 / G3)</name>
    <dbReference type="NCBI Taxonomy" id="412133"/>
    <lineage>
        <taxon>Eukaryota</taxon>
        <taxon>Metamonada</taxon>
        <taxon>Parabasalia</taxon>
        <taxon>Trichomonadida</taxon>
        <taxon>Trichomonadidae</taxon>
        <taxon>Trichomonas</taxon>
    </lineage>
</organism>
<dbReference type="InParanoid" id="A2DQF2"/>
<protein>
    <submittedName>
        <fullName evidence="1">Uncharacterized protein</fullName>
    </submittedName>
</protein>
<dbReference type="Gene3D" id="3.30.1370.110">
    <property type="match status" value="1"/>
</dbReference>
<sequence>MIEKRKYDKNLLRLELEDAFEEVNESQIEKIVEKSDYDLNNIIADLNKQIGQEFAASNIISSMLCADTTNELRIKPIPGKIKQNSIDFHGLRRKSTKQATLRIAQDISPNNNVNYSFIYGKGNNSKGNAILKYHGKEALNIAGYNAEIDAGRINIKSRSKIPEGNVIEYQHNKF</sequence>
<keyword evidence="2" id="KW-1185">Reference proteome</keyword>
<gene>
    <name evidence="1" type="ORF">TVAG_320040</name>
</gene>
<dbReference type="InterPro" id="IPR036063">
    <property type="entry name" value="Smr_dom_sf"/>
</dbReference>
<dbReference type="EMBL" id="DS113231">
    <property type="protein sequence ID" value="EAY17409.1"/>
    <property type="molecule type" value="Genomic_DNA"/>
</dbReference>
<dbReference type="VEuPathDB" id="TrichDB:TVAG_320040"/>
<dbReference type="RefSeq" id="XP_001330778.1">
    <property type="nucleotide sequence ID" value="XM_001330742.1"/>
</dbReference>
<reference evidence="1" key="1">
    <citation type="submission" date="2006-10" db="EMBL/GenBank/DDBJ databases">
        <authorList>
            <person name="Amadeo P."/>
            <person name="Zhao Q."/>
            <person name="Wortman J."/>
            <person name="Fraser-Liggett C."/>
            <person name="Carlton J."/>
        </authorList>
    </citation>
    <scope>NUCLEOTIDE SEQUENCE</scope>
    <source>
        <strain evidence="1">G3</strain>
    </source>
</reference>
<dbReference type="SMR" id="A2DQF2"/>
<evidence type="ECO:0000313" key="1">
    <source>
        <dbReference type="EMBL" id="EAY17409.1"/>
    </source>
</evidence>
<accession>A2DQF2</accession>
<dbReference type="Proteomes" id="UP000001542">
    <property type="component" value="Unassembled WGS sequence"/>
</dbReference>
<dbReference type="KEGG" id="tva:4775426"/>
<dbReference type="AlphaFoldDB" id="A2DQF2"/>
<proteinExistence type="predicted"/>
<dbReference type="VEuPathDB" id="TrichDB:TVAGG3_1009900"/>